<keyword evidence="1" id="KW-0560">Oxidoreductase</keyword>
<protein>
    <submittedName>
        <fullName evidence="2">NAD(P)-binding protein</fullName>
    </submittedName>
</protein>
<dbReference type="InterPro" id="IPR052228">
    <property type="entry name" value="Sec_Metab_Biosynth_Oxidored"/>
</dbReference>
<dbReference type="Gene3D" id="3.40.50.720">
    <property type="entry name" value="NAD(P)-binding Rossmann-like Domain"/>
    <property type="match status" value="1"/>
</dbReference>
<dbReference type="GO" id="GO:0016491">
    <property type="term" value="F:oxidoreductase activity"/>
    <property type="evidence" value="ECO:0007669"/>
    <property type="project" value="UniProtKB-KW"/>
</dbReference>
<dbReference type="FunCoup" id="A0A194WYE0">
    <property type="interactions" value="44"/>
</dbReference>
<dbReference type="SUPFAM" id="SSF51735">
    <property type="entry name" value="NAD(P)-binding Rossmann-fold domains"/>
    <property type="match status" value="1"/>
</dbReference>
<name>A0A194WYE0_MOLSC</name>
<evidence type="ECO:0000313" key="2">
    <source>
        <dbReference type="EMBL" id="KUJ12955.1"/>
    </source>
</evidence>
<keyword evidence="3" id="KW-1185">Reference proteome</keyword>
<dbReference type="Pfam" id="PF00106">
    <property type="entry name" value="adh_short"/>
    <property type="match status" value="1"/>
</dbReference>
<dbReference type="EMBL" id="KQ947423">
    <property type="protein sequence ID" value="KUJ12955.1"/>
    <property type="molecule type" value="Genomic_DNA"/>
</dbReference>
<dbReference type="AlphaFoldDB" id="A0A194WYE0"/>
<accession>A0A194WYE0</accession>
<dbReference type="InParanoid" id="A0A194WYE0"/>
<dbReference type="OrthoDB" id="2898509at2759"/>
<gene>
    <name evidence="2" type="ORF">LY89DRAFT_673059</name>
</gene>
<evidence type="ECO:0000256" key="1">
    <source>
        <dbReference type="ARBA" id="ARBA00023002"/>
    </source>
</evidence>
<dbReference type="PANTHER" id="PTHR47534:SF3">
    <property type="entry name" value="ALCOHOL DEHYDROGENASE-LIKE C-TERMINAL DOMAIN-CONTAINING PROTEIN"/>
    <property type="match status" value="1"/>
</dbReference>
<proteinExistence type="predicted"/>
<dbReference type="RefSeq" id="XP_018067310.1">
    <property type="nucleotide sequence ID" value="XM_018213328.1"/>
</dbReference>
<dbReference type="InterPro" id="IPR036291">
    <property type="entry name" value="NAD(P)-bd_dom_sf"/>
</dbReference>
<dbReference type="GeneID" id="28823054"/>
<dbReference type="InterPro" id="IPR002347">
    <property type="entry name" value="SDR_fam"/>
</dbReference>
<dbReference type="KEGG" id="psco:LY89DRAFT_673059"/>
<dbReference type="PANTHER" id="PTHR47534">
    <property type="entry name" value="YALI0E05731P"/>
    <property type="match status" value="1"/>
</dbReference>
<sequence length="334" mass="37393">MNILSTVKLSDMKASNSRLTSDTAPRIAVFVGATSGIGKATLTRLVAQQTALKVYVVGRNAEKQKSFINQLQQSNEKAQIIFIEGEISLMADTKRIYNEIKSKERSIDALFLSAGYIPWGGREKTSERIDTFSALAYYGRILFILNLLPLLKASPHSPRIVALGGAGLINPNLFLEDLDLDQLDHYTMRNTIDHVATCSTFTLSHLADENPDVVFVFANPGLVVTDIYNHGWGGRIYLRMFVGLIKPLMRMFAVPAEDAGERCLYLLTSARFGRKGAEEVSRALTMKKAEEGGLFCVTWKVESVFWETFLTEEQRQELEEKAWAKAQEVLKPYL</sequence>
<organism evidence="2 3">
    <name type="scientific">Mollisia scopiformis</name>
    <name type="common">Conifer needle endophyte fungus</name>
    <name type="synonym">Phialocephala scopiformis</name>
    <dbReference type="NCBI Taxonomy" id="149040"/>
    <lineage>
        <taxon>Eukaryota</taxon>
        <taxon>Fungi</taxon>
        <taxon>Dikarya</taxon>
        <taxon>Ascomycota</taxon>
        <taxon>Pezizomycotina</taxon>
        <taxon>Leotiomycetes</taxon>
        <taxon>Helotiales</taxon>
        <taxon>Mollisiaceae</taxon>
        <taxon>Mollisia</taxon>
    </lineage>
</organism>
<reference evidence="2 3" key="1">
    <citation type="submission" date="2015-10" db="EMBL/GenBank/DDBJ databases">
        <title>Full genome of DAOMC 229536 Phialocephala scopiformis, a fungal endophyte of spruce producing the potent anti-insectan compound rugulosin.</title>
        <authorList>
            <consortium name="DOE Joint Genome Institute"/>
            <person name="Walker A.K."/>
            <person name="Frasz S.L."/>
            <person name="Seifert K.A."/>
            <person name="Miller J.D."/>
            <person name="Mondo S.J."/>
            <person name="Labutti K."/>
            <person name="Lipzen A."/>
            <person name="Dockter R."/>
            <person name="Kennedy M."/>
            <person name="Grigoriev I.V."/>
            <person name="Spatafora J.W."/>
        </authorList>
    </citation>
    <scope>NUCLEOTIDE SEQUENCE [LARGE SCALE GENOMIC DNA]</scope>
    <source>
        <strain evidence="2 3">CBS 120377</strain>
    </source>
</reference>
<evidence type="ECO:0000313" key="3">
    <source>
        <dbReference type="Proteomes" id="UP000070700"/>
    </source>
</evidence>
<dbReference type="Proteomes" id="UP000070700">
    <property type="component" value="Unassembled WGS sequence"/>
</dbReference>